<dbReference type="Pfam" id="PF00071">
    <property type="entry name" value="Ras"/>
    <property type="match status" value="1"/>
</dbReference>
<organism evidence="4 5">
    <name type="scientific">Euplotes crassus</name>
    <dbReference type="NCBI Taxonomy" id="5936"/>
    <lineage>
        <taxon>Eukaryota</taxon>
        <taxon>Sar</taxon>
        <taxon>Alveolata</taxon>
        <taxon>Ciliophora</taxon>
        <taxon>Intramacronucleata</taxon>
        <taxon>Spirotrichea</taxon>
        <taxon>Hypotrichia</taxon>
        <taxon>Euplotida</taxon>
        <taxon>Euplotidae</taxon>
        <taxon>Moneuplotes</taxon>
    </lineage>
</organism>
<evidence type="ECO:0000313" key="3">
    <source>
        <dbReference type="EMBL" id="CAI2379835.1"/>
    </source>
</evidence>
<dbReference type="PROSITE" id="PS51420">
    <property type="entry name" value="RHO"/>
    <property type="match status" value="1"/>
</dbReference>
<dbReference type="InterPro" id="IPR027417">
    <property type="entry name" value="P-loop_NTPase"/>
</dbReference>
<evidence type="ECO:0000313" key="4">
    <source>
        <dbReference type="EMBL" id="CAI2379836.1"/>
    </source>
</evidence>
<dbReference type="SMART" id="SM00174">
    <property type="entry name" value="RHO"/>
    <property type="match status" value="1"/>
</dbReference>
<name>A0AAD2D4Q8_EUPCR</name>
<dbReference type="AlphaFoldDB" id="A0AAD2D4Q8"/>
<dbReference type="EMBL" id="CAMPGE010021708">
    <property type="protein sequence ID" value="CAI2379835.1"/>
    <property type="molecule type" value="Genomic_DNA"/>
</dbReference>
<dbReference type="SUPFAM" id="SSF52540">
    <property type="entry name" value="P-loop containing nucleoside triphosphate hydrolases"/>
    <property type="match status" value="1"/>
</dbReference>
<dbReference type="Proteomes" id="UP001295684">
    <property type="component" value="Unassembled WGS sequence"/>
</dbReference>
<evidence type="ECO:0000256" key="2">
    <source>
        <dbReference type="SAM" id="MobiDB-lite"/>
    </source>
</evidence>
<dbReference type="SMART" id="SM00175">
    <property type="entry name" value="RAB"/>
    <property type="match status" value="1"/>
</dbReference>
<keyword evidence="5" id="KW-1185">Reference proteome</keyword>
<dbReference type="NCBIfam" id="TIGR00231">
    <property type="entry name" value="small_GTP"/>
    <property type="match status" value="1"/>
</dbReference>
<dbReference type="PROSITE" id="PS51421">
    <property type="entry name" value="RAS"/>
    <property type="match status" value="1"/>
</dbReference>
<protein>
    <submittedName>
        <fullName evidence="4">Uncharacterized protein</fullName>
    </submittedName>
</protein>
<dbReference type="SMART" id="SM00173">
    <property type="entry name" value="RAS"/>
    <property type="match status" value="1"/>
</dbReference>
<dbReference type="EMBL" id="CAMPGE010021709">
    <property type="protein sequence ID" value="CAI2379836.1"/>
    <property type="molecule type" value="Genomic_DNA"/>
</dbReference>
<accession>A0AAD2D4Q8</accession>
<dbReference type="PROSITE" id="PS51419">
    <property type="entry name" value="RAB"/>
    <property type="match status" value="1"/>
</dbReference>
<dbReference type="CDD" id="cd00154">
    <property type="entry name" value="Rab"/>
    <property type="match status" value="1"/>
</dbReference>
<comment type="similarity">
    <text evidence="1">Belongs to the small GTPase superfamily. Rab family.</text>
</comment>
<evidence type="ECO:0000313" key="5">
    <source>
        <dbReference type="Proteomes" id="UP001295684"/>
    </source>
</evidence>
<dbReference type="SMART" id="SM00176">
    <property type="entry name" value="RAN"/>
    <property type="match status" value="1"/>
</dbReference>
<dbReference type="GO" id="GO:0003924">
    <property type="term" value="F:GTPase activity"/>
    <property type="evidence" value="ECO:0007669"/>
    <property type="project" value="InterPro"/>
</dbReference>
<comment type="caution">
    <text evidence="4">The sequence shown here is derived from an EMBL/GenBank/DDBJ whole genome shotgun (WGS) entry which is preliminary data.</text>
</comment>
<dbReference type="PANTHER" id="PTHR47979">
    <property type="entry name" value="DRAB11-RELATED"/>
    <property type="match status" value="1"/>
</dbReference>
<dbReference type="InterPro" id="IPR001806">
    <property type="entry name" value="Small_GTPase"/>
</dbReference>
<sequence>MSSSDYEGIDCEMIHDKTLTQHDCVFKISIIGDTSVGKSCLLKRITDNEFKETYELTIGVEFGSILFKMQEKILKLQIWDTAGQENFKSITKIFYRGTHCVFLAYDISRESTFENAEKWLKEVRQNSGSDVIVFLVGTKADVSPRAVTEEQALEFKEKHNLHYFIETSAKTNLNIESLFTVAAQKLFVKYKAKIENMVDESEGKPQSAGPSKFLLDRGDKTEEKKKKSGCGC</sequence>
<dbReference type="InterPro" id="IPR050209">
    <property type="entry name" value="Rab_GTPases_membrane_traffic"/>
</dbReference>
<reference evidence="4" key="1">
    <citation type="submission" date="2023-07" db="EMBL/GenBank/DDBJ databases">
        <authorList>
            <consortium name="AG Swart"/>
            <person name="Singh M."/>
            <person name="Singh A."/>
            <person name="Seah K."/>
            <person name="Emmerich C."/>
        </authorList>
    </citation>
    <scope>NUCLEOTIDE SEQUENCE</scope>
    <source>
        <strain evidence="4">DP1</strain>
    </source>
</reference>
<feature type="compositionally biased region" description="Basic and acidic residues" evidence="2">
    <location>
        <begin position="214"/>
        <end position="225"/>
    </location>
</feature>
<feature type="region of interest" description="Disordered" evidence="2">
    <location>
        <begin position="199"/>
        <end position="232"/>
    </location>
</feature>
<dbReference type="PRINTS" id="PR00449">
    <property type="entry name" value="RASTRNSFRMNG"/>
</dbReference>
<dbReference type="Gene3D" id="3.40.50.300">
    <property type="entry name" value="P-loop containing nucleotide triphosphate hydrolases"/>
    <property type="match status" value="1"/>
</dbReference>
<proteinExistence type="inferred from homology"/>
<evidence type="ECO:0000256" key="1">
    <source>
        <dbReference type="ARBA" id="ARBA00006270"/>
    </source>
</evidence>
<dbReference type="InterPro" id="IPR005225">
    <property type="entry name" value="Small_GTP-bd"/>
</dbReference>
<dbReference type="GO" id="GO:0005525">
    <property type="term" value="F:GTP binding"/>
    <property type="evidence" value="ECO:0007669"/>
    <property type="project" value="InterPro"/>
</dbReference>
<dbReference type="FunFam" id="3.40.50.300:FF:000808">
    <property type="entry name" value="Small GTP-binding protein, putative"/>
    <property type="match status" value="1"/>
</dbReference>
<gene>
    <name evidence="3" type="ORF">ECRASSUSDP1_LOCUS21255</name>
    <name evidence="4" type="ORF">ECRASSUSDP1_LOCUS21256</name>
</gene>